<sequence length="98" mass="10356">MGWKIGSVVVLRVDVRYWLWVVFWGCVVANDGVWPPDGGTSLTIVTQSAGVTGVTTGSSDVIGRIELFCCLEGSPAVSFVILGVNRSVVLCIACHTNG</sequence>
<keyword evidence="2" id="KW-1185">Reference proteome</keyword>
<evidence type="ECO:0008006" key="3">
    <source>
        <dbReference type="Google" id="ProtNLM"/>
    </source>
</evidence>
<evidence type="ECO:0000313" key="1">
    <source>
        <dbReference type="EMBL" id="CAH1452050.1"/>
    </source>
</evidence>
<comment type="caution">
    <text evidence="1">The sequence shown here is derived from an EMBL/GenBank/DDBJ whole genome shotgun (WGS) entry which is preliminary data.</text>
</comment>
<gene>
    <name evidence="1" type="ORF">LVIROSA_LOCUS37374</name>
</gene>
<evidence type="ECO:0000313" key="2">
    <source>
        <dbReference type="Proteomes" id="UP001157418"/>
    </source>
</evidence>
<dbReference type="Proteomes" id="UP001157418">
    <property type="component" value="Unassembled WGS sequence"/>
</dbReference>
<dbReference type="EMBL" id="CAKMRJ010005745">
    <property type="protein sequence ID" value="CAH1452050.1"/>
    <property type="molecule type" value="Genomic_DNA"/>
</dbReference>
<reference evidence="1 2" key="1">
    <citation type="submission" date="2022-01" db="EMBL/GenBank/DDBJ databases">
        <authorList>
            <person name="Xiong W."/>
            <person name="Schranz E."/>
        </authorList>
    </citation>
    <scope>NUCLEOTIDE SEQUENCE [LARGE SCALE GENOMIC DNA]</scope>
</reference>
<proteinExistence type="predicted"/>
<organism evidence="1 2">
    <name type="scientific">Lactuca virosa</name>
    <dbReference type="NCBI Taxonomy" id="75947"/>
    <lineage>
        <taxon>Eukaryota</taxon>
        <taxon>Viridiplantae</taxon>
        <taxon>Streptophyta</taxon>
        <taxon>Embryophyta</taxon>
        <taxon>Tracheophyta</taxon>
        <taxon>Spermatophyta</taxon>
        <taxon>Magnoliopsida</taxon>
        <taxon>eudicotyledons</taxon>
        <taxon>Gunneridae</taxon>
        <taxon>Pentapetalae</taxon>
        <taxon>asterids</taxon>
        <taxon>campanulids</taxon>
        <taxon>Asterales</taxon>
        <taxon>Asteraceae</taxon>
        <taxon>Cichorioideae</taxon>
        <taxon>Cichorieae</taxon>
        <taxon>Lactucinae</taxon>
        <taxon>Lactuca</taxon>
    </lineage>
</organism>
<dbReference type="AlphaFoldDB" id="A0AAU9PP56"/>
<accession>A0AAU9PP56</accession>
<name>A0AAU9PP56_9ASTR</name>
<protein>
    <recommendedName>
        <fullName evidence="3">Secreted protein</fullName>
    </recommendedName>
</protein>